<dbReference type="InterPro" id="IPR013324">
    <property type="entry name" value="RNA_pol_sigma_r3/r4-like"/>
</dbReference>
<keyword evidence="3" id="KW-0731">Sigma factor</keyword>
<keyword evidence="4" id="KW-0804">Transcription</keyword>
<keyword evidence="2" id="KW-0805">Transcription regulation</keyword>
<gene>
    <name evidence="6" type="ORF">NCTC11432_04644</name>
</gene>
<dbReference type="GO" id="GO:0006352">
    <property type="term" value="P:DNA-templated transcription initiation"/>
    <property type="evidence" value="ECO:0007669"/>
    <property type="project" value="InterPro"/>
</dbReference>
<dbReference type="InterPro" id="IPR036388">
    <property type="entry name" value="WH-like_DNA-bd_sf"/>
</dbReference>
<protein>
    <submittedName>
        <fullName evidence="6">RNA polymerase sigma factor</fullName>
    </submittedName>
</protein>
<dbReference type="GeneID" id="93023465"/>
<comment type="similarity">
    <text evidence="1">Belongs to the sigma-70 factor family. ECF subfamily.</text>
</comment>
<name>A0A448B985_CHRGE</name>
<dbReference type="PANTHER" id="PTHR43133:SF46">
    <property type="entry name" value="RNA POLYMERASE SIGMA-70 FACTOR ECF SUBFAMILY"/>
    <property type="match status" value="1"/>
</dbReference>
<dbReference type="NCBIfam" id="TIGR02937">
    <property type="entry name" value="sigma70-ECF"/>
    <property type="match status" value="1"/>
</dbReference>
<dbReference type="GO" id="GO:0016987">
    <property type="term" value="F:sigma factor activity"/>
    <property type="evidence" value="ECO:0007669"/>
    <property type="project" value="UniProtKB-KW"/>
</dbReference>
<dbReference type="Proteomes" id="UP000279227">
    <property type="component" value="Chromosome"/>
</dbReference>
<evidence type="ECO:0000256" key="4">
    <source>
        <dbReference type="ARBA" id="ARBA00023163"/>
    </source>
</evidence>
<evidence type="ECO:0000256" key="2">
    <source>
        <dbReference type="ARBA" id="ARBA00023015"/>
    </source>
</evidence>
<dbReference type="InterPro" id="IPR013249">
    <property type="entry name" value="RNA_pol_sigma70_r4_t2"/>
</dbReference>
<dbReference type="AlphaFoldDB" id="A0A448B985"/>
<dbReference type="Gene3D" id="1.10.10.10">
    <property type="entry name" value="Winged helix-like DNA-binding domain superfamily/Winged helix DNA-binding domain"/>
    <property type="match status" value="1"/>
</dbReference>
<accession>A0A448B985</accession>
<dbReference type="InterPro" id="IPR014284">
    <property type="entry name" value="RNA_pol_sigma-70_dom"/>
</dbReference>
<dbReference type="STRING" id="525257.HMPREF0204_15162"/>
<dbReference type="GO" id="GO:0003677">
    <property type="term" value="F:DNA binding"/>
    <property type="evidence" value="ECO:0007669"/>
    <property type="project" value="InterPro"/>
</dbReference>
<dbReference type="InterPro" id="IPR013325">
    <property type="entry name" value="RNA_pol_sigma_r2"/>
</dbReference>
<dbReference type="SUPFAM" id="SSF88659">
    <property type="entry name" value="Sigma3 and sigma4 domains of RNA polymerase sigma factors"/>
    <property type="match status" value="1"/>
</dbReference>
<evidence type="ECO:0000313" key="6">
    <source>
        <dbReference type="EMBL" id="VEE11143.1"/>
    </source>
</evidence>
<evidence type="ECO:0000256" key="3">
    <source>
        <dbReference type="ARBA" id="ARBA00023082"/>
    </source>
</evidence>
<dbReference type="RefSeq" id="WP_002981445.1">
    <property type="nucleotide sequence ID" value="NZ_CP068486.1"/>
</dbReference>
<dbReference type="KEGG" id="cgle:NCTC11432_04644"/>
<reference evidence="6 7" key="1">
    <citation type="submission" date="2018-12" db="EMBL/GenBank/DDBJ databases">
        <authorList>
            <consortium name="Pathogen Informatics"/>
        </authorList>
    </citation>
    <scope>NUCLEOTIDE SEQUENCE [LARGE SCALE GENOMIC DNA]</scope>
    <source>
        <strain evidence="6 7">NCTC11432</strain>
    </source>
</reference>
<dbReference type="SUPFAM" id="SSF88946">
    <property type="entry name" value="Sigma2 domain of RNA polymerase sigma factors"/>
    <property type="match status" value="1"/>
</dbReference>
<proteinExistence type="inferred from homology"/>
<organism evidence="6 7">
    <name type="scientific">Chryseobacterium gleum</name>
    <name type="common">Flavobacterium gleum</name>
    <dbReference type="NCBI Taxonomy" id="250"/>
    <lineage>
        <taxon>Bacteria</taxon>
        <taxon>Pseudomonadati</taxon>
        <taxon>Bacteroidota</taxon>
        <taxon>Flavobacteriia</taxon>
        <taxon>Flavobacteriales</taxon>
        <taxon>Weeksellaceae</taxon>
        <taxon>Chryseobacterium group</taxon>
        <taxon>Chryseobacterium</taxon>
    </lineage>
</organism>
<evidence type="ECO:0000313" key="7">
    <source>
        <dbReference type="Proteomes" id="UP000279227"/>
    </source>
</evidence>
<dbReference type="Gene3D" id="1.10.1740.10">
    <property type="match status" value="1"/>
</dbReference>
<evidence type="ECO:0000259" key="5">
    <source>
        <dbReference type="Pfam" id="PF08281"/>
    </source>
</evidence>
<feature type="domain" description="RNA polymerase sigma factor 70 region 4 type 2" evidence="5">
    <location>
        <begin position="121"/>
        <end position="166"/>
    </location>
</feature>
<dbReference type="InterPro" id="IPR039425">
    <property type="entry name" value="RNA_pol_sigma-70-like"/>
</dbReference>
<dbReference type="OrthoDB" id="1100095at2"/>
<dbReference type="PANTHER" id="PTHR43133">
    <property type="entry name" value="RNA POLYMERASE ECF-TYPE SIGMA FACTO"/>
    <property type="match status" value="1"/>
</dbReference>
<evidence type="ECO:0000256" key="1">
    <source>
        <dbReference type="ARBA" id="ARBA00010641"/>
    </source>
</evidence>
<dbReference type="Pfam" id="PF08281">
    <property type="entry name" value="Sigma70_r4_2"/>
    <property type="match status" value="1"/>
</dbReference>
<dbReference type="EMBL" id="LR134289">
    <property type="protein sequence ID" value="VEE11143.1"/>
    <property type="molecule type" value="Genomic_DNA"/>
</dbReference>
<sequence length="174" mass="20589">MPLFSSNKNSYDVMFQKIYETYWNRMFAMVSRKVKDRDDVFDILQNIFFHLWNYRKSLSEQNAESVIIKTCIQEISNFSVQQKKIPYTIEVADLHLSDDSSDRLQAILEEEKELELLRINIELLPATRKKIFTMNKFEGMTQETIANNLNLSSKAVKKQISKAMLFLREHQNHS</sequence>